<sequence length="356" mass="36435">MMLSTRPLLLCLLVATLVMQISALPDSVAPDAFEHRHGISKGQLRSTISTIRSHYGKDYGAQITALCNNLWQPNVTQPAQASKSTTSPQTGTQPDAGTTATNTTEVSYKGGAGQSDSDTGSTASGDAITVLLPSSGMNQDLDEREVSGSFARMGVHVGSDGVFSRSPRSDRFLSRGAGKVKAQGKGRKQSAGSDHKQISSPGHSKAKAAVGGSVVGGAASSMPILAGIGSVPSIDTPSNSSTTSNSTLAGSNSTTPASGGSSSGSIDSSSVSSTNNQTLPAISLPPFLRHVDESTLKEVCRFVISSTLPSWLQPSSVKSNANGTWPKGRPWMLPTVTVTVTETVTATATPSASSTP</sequence>
<name>A0A077R8N0_9BASI</name>
<accession>A0A077R8N0</accession>
<feature type="signal peptide" evidence="2">
    <location>
        <begin position="1"/>
        <end position="23"/>
    </location>
</feature>
<feature type="region of interest" description="Disordered" evidence="1">
    <location>
        <begin position="234"/>
        <end position="281"/>
    </location>
</feature>
<feature type="region of interest" description="Disordered" evidence="1">
    <location>
        <begin position="157"/>
        <end position="209"/>
    </location>
</feature>
<evidence type="ECO:0000256" key="2">
    <source>
        <dbReference type="SAM" id="SignalP"/>
    </source>
</evidence>
<dbReference type="EMBL" id="HG529657">
    <property type="protein sequence ID" value="CDI55663.1"/>
    <property type="molecule type" value="Genomic_DNA"/>
</dbReference>
<organism evidence="3">
    <name type="scientific">Melanopsichium pennsylvanicum 4</name>
    <dbReference type="NCBI Taxonomy" id="1398559"/>
    <lineage>
        <taxon>Eukaryota</taxon>
        <taxon>Fungi</taxon>
        <taxon>Dikarya</taxon>
        <taxon>Basidiomycota</taxon>
        <taxon>Ustilaginomycotina</taxon>
        <taxon>Ustilaginomycetes</taxon>
        <taxon>Ustilaginales</taxon>
        <taxon>Ustilaginaceae</taxon>
        <taxon>Melanopsichium</taxon>
    </lineage>
</organism>
<protein>
    <submittedName>
        <fullName evidence="3">Uncharacterized protein</fullName>
    </submittedName>
</protein>
<feature type="compositionally biased region" description="Low complexity" evidence="1">
    <location>
        <begin position="234"/>
        <end position="278"/>
    </location>
</feature>
<feature type="compositionally biased region" description="Polar residues" evidence="1">
    <location>
        <begin position="77"/>
        <end position="106"/>
    </location>
</feature>
<feature type="chain" id="PRO_5001723416" evidence="2">
    <location>
        <begin position="24"/>
        <end position="356"/>
    </location>
</feature>
<feature type="compositionally biased region" description="Low complexity" evidence="1">
    <location>
        <begin position="115"/>
        <end position="126"/>
    </location>
</feature>
<dbReference type="AlphaFoldDB" id="A0A077R8N0"/>
<proteinExistence type="predicted"/>
<feature type="region of interest" description="Disordered" evidence="1">
    <location>
        <begin position="77"/>
        <end position="126"/>
    </location>
</feature>
<reference evidence="3" key="1">
    <citation type="journal article" date="2014" name="Genome Biol. Evol.">
        <title>Gene Loss Rather Than Gene Gain Is Associated with a Host Jump from Monocots to Dicots in the Smut Fungus Melanopsichium pennsylvanicum.</title>
        <authorList>
            <person name="Sharma R."/>
            <person name="Mishra B."/>
            <person name="Runge F."/>
            <person name="Thines M."/>
        </authorList>
    </citation>
    <scope>NUCLEOTIDE SEQUENCE</scope>
    <source>
        <strain evidence="3">4</strain>
    </source>
</reference>
<evidence type="ECO:0000256" key="1">
    <source>
        <dbReference type="SAM" id="MobiDB-lite"/>
    </source>
</evidence>
<keyword evidence="2" id="KW-0732">Signal</keyword>
<evidence type="ECO:0000313" key="3">
    <source>
        <dbReference type="EMBL" id="CDI55663.1"/>
    </source>
</evidence>